<sequence length="185" mass="21260">MDFYLSRQLHDDNRFRRQGQEKRSLLKTPPTQEEKEHLHDMFLHTKKFTALSAKRSHLPGHCVWMKDTALRFVITCYPEIVHTSGSEVQVYVSAEKSNDGEMTKDFHFTFDSGGTNLRSGIPTAYSDGLRFVNGPRWSQQRRLLVKGGARGTIQLVYSAAKMVTRWRHRLSLVEIRPITVAACLP</sequence>
<protein>
    <submittedName>
        <fullName evidence="3">Uncharacterized protein</fullName>
    </submittedName>
</protein>
<dbReference type="GO" id="GO:0047617">
    <property type="term" value="F:fatty acyl-CoA hydrolase activity"/>
    <property type="evidence" value="ECO:0007669"/>
    <property type="project" value="TreeGrafter"/>
</dbReference>
<comment type="similarity">
    <text evidence="1">Belongs to the acyl coenzyme A hydrolase family.</text>
</comment>
<organism evidence="3 4">
    <name type="scientific">Elysia chlorotica</name>
    <name type="common">Eastern emerald elysia</name>
    <name type="synonym">Sea slug</name>
    <dbReference type="NCBI Taxonomy" id="188477"/>
    <lineage>
        <taxon>Eukaryota</taxon>
        <taxon>Metazoa</taxon>
        <taxon>Spiralia</taxon>
        <taxon>Lophotrochozoa</taxon>
        <taxon>Mollusca</taxon>
        <taxon>Gastropoda</taxon>
        <taxon>Heterobranchia</taxon>
        <taxon>Euthyneura</taxon>
        <taxon>Panpulmonata</taxon>
        <taxon>Sacoglossa</taxon>
        <taxon>Placobranchoidea</taxon>
        <taxon>Plakobranchidae</taxon>
        <taxon>Elysia</taxon>
    </lineage>
</organism>
<dbReference type="Proteomes" id="UP000271974">
    <property type="component" value="Unassembled WGS sequence"/>
</dbReference>
<dbReference type="GO" id="GO:0005739">
    <property type="term" value="C:mitochondrion"/>
    <property type="evidence" value="ECO:0007669"/>
    <property type="project" value="TreeGrafter"/>
</dbReference>
<dbReference type="EMBL" id="RQTK01000016">
    <property type="protein sequence ID" value="RUS91195.1"/>
    <property type="molecule type" value="Genomic_DNA"/>
</dbReference>
<dbReference type="AlphaFoldDB" id="A0A433UBH7"/>
<evidence type="ECO:0000313" key="3">
    <source>
        <dbReference type="EMBL" id="RUS91195.1"/>
    </source>
</evidence>
<name>A0A433UBH7_ELYCH</name>
<dbReference type="PANTHER" id="PTHR12655">
    <property type="entry name" value="ACYL-COA THIOESTERASE"/>
    <property type="match status" value="1"/>
</dbReference>
<dbReference type="GO" id="GO:0006637">
    <property type="term" value="P:acyl-CoA metabolic process"/>
    <property type="evidence" value="ECO:0007669"/>
    <property type="project" value="TreeGrafter"/>
</dbReference>
<evidence type="ECO:0000313" key="4">
    <source>
        <dbReference type="Proteomes" id="UP000271974"/>
    </source>
</evidence>
<keyword evidence="2" id="KW-0378">Hydrolase</keyword>
<evidence type="ECO:0000256" key="2">
    <source>
        <dbReference type="ARBA" id="ARBA00022801"/>
    </source>
</evidence>
<proteinExistence type="inferred from homology"/>
<dbReference type="STRING" id="188477.A0A433UBH7"/>
<gene>
    <name evidence="3" type="ORF">EGW08_001001</name>
</gene>
<evidence type="ECO:0000256" key="1">
    <source>
        <dbReference type="ARBA" id="ARBA00010458"/>
    </source>
</evidence>
<reference evidence="3 4" key="1">
    <citation type="submission" date="2019-01" db="EMBL/GenBank/DDBJ databases">
        <title>A draft genome assembly of the solar-powered sea slug Elysia chlorotica.</title>
        <authorList>
            <person name="Cai H."/>
            <person name="Li Q."/>
            <person name="Fang X."/>
            <person name="Li J."/>
            <person name="Curtis N.E."/>
            <person name="Altenburger A."/>
            <person name="Shibata T."/>
            <person name="Feng M."/>
            <person name="Maeda T."/>
            <person name="Schwartz J.A."/>
            <person name="Shigenobu S."/>
            <person name="Lundholm N."/>
            <person name="Nishiyama T."/>
            <person name="Yang H."/>
            <person name="Hasebe M."/>
            <person name="Li S."/>
            <person name="Pierce S.K."/>
            <person name="Wang J."/>
        </authorList>
    </citation>
    <scope>NUCLEOTIDE SEQUENCE [LARGE SCALE GENOMIC DNA]</scope>
    <source>
        <strain evidence="3">EC2010</strain>
        <tissue evidence="3">Whole organism of an adult</tissue>
    </source>
</reference>
<dbReference type="PANTHER" id="PTHR12655:SF0">
    <property type="entry name" value="ACYL-COENZYME A THIOESTERASE 9, MITOCHONDRIAL"/>
    <property type="match status" value="1"/>
</dbReference>
<keyword evidence="4" id="KW-1185">Reference proteome</keyword>
<accession>A0A433UBH7</accession>
<comment type="caution">
    <text evidence="3">The sequence shown here is derived from an EMBL/GenBank/DDBJ whole genome shotgun (WGS) entry which is preliminary data.</text>
</comment>